<organism evidence="2">
    <name type="scientific">Selaginella moellendorffii</name>
    <name type="common">Spikemoss</name>
    <dbReference type="NCBI Taxonomy" id="88036"/>
    <lineage>
        <taxon>Eukaryota</taxon>
        <taxon>Viridiplantae</taxon>
        <taxon>Streptophyta</taxon>
        <taxon>Embryophyta</taxon>
        <taxon>Tracheophyta</taxon>
        <taxon>Lycopodiopsida</taxon>
        <taxon>Selaginellales</taxon>
        <taxon>Selaginellaceae</taxon>
        <taxon>Selaginella</taxon>
    </lineage>
</organism>
<dbReference type="InParanoid" id="D8T2J7"/>
<keyword evidence="2" id="KW-1185">Reference proteome</keyword>
<protein>
    <submittedName>
        <fullName evidence="1">Uncharacterized protein</fullName>
    </submittedName>
</protein>
<reference evidence="1 2" key="1">
    <citation type="journal article" date="2011" name="Science">
        <title>The Selaginella genome identifies genetic changes associated with the evolution of vascular plants.</title>
        <authorList>
            <person name="Banks J.A."/>
            <person name="Nishiyama T."/>
            <person name="Hasebe M."/>
            <person name="Bowman J.L."/>
            <person name="Gribskov M."/>
            <person name="dePamphilis C."/>
            <person name="Albert V.A."/>
            <person name="Aono N."/>
            <person name="Aoyama T."/>
            <person name="Ambrose B.A."/>
            <person name="Ashton N.W."/>
            <person name="Axtell M.J."/>
            <person name="Barker E."/>
            <person name="Barker M.S."/>
            <person name="Bennetzen J.L."/>
            <person name="Bonawitz N.D."/>
            <person name="Chapple C."/>
            <person name="Cheng C."/>
            <person name="Correa L.G."/>
            <person name="Dacre M."/>
            <person name="DeBarry J."/>
            <person name="Dreyer I."/>
            <person name="Elias M."/>
            <person name="Engstrom E.M."/>
            <person name="Estelle M."/>
            <person name="Feng L."/>
            <person name="Finet C."/>
            <person name="Floyd S.K."/>
            <person name="Frommer W.B."/>
            <person name="Fujita T."/>
            <person name="Gramzow L."/>
            <person name="Gutensohn M."/>
            <person name="Harholt J."/>
            <person name="Hattori M."/>
            <person name="Heyl A."/>
            <person name="Hirai T."/>
            <person name="Hiwatashi Y."/>
            <person name="Ishikawa M."/>
            <person name="Iwata M."/>
            <person name="Karol K.G."/>
            <person name="Koehler B."/>
            <person name="Kolukisaoglu U."/>
            <person name="Kubo M."/>
            <person name="Kurata T."/>
            <person name="Lalonde S."/>
            <person name="Li K."/>
            <person name="Li Y."/>
            <person name="Litt A."/>
            <person name="Lyons E."/>
            <person name="Manning G."/>
            <person name="Maruyama T."/>
            <person name="Michael T.P."/>
            <person name="Mikami K."/>
            <person name="Miyazaki S."/>
            <person name="Morinaga S."/>
            <person name="Murata T."/>
            <person name="Mueller-Roeber B."/>
            <person name="Nelson D.R."/>
            <person name="Obara M."/>
            <person name="Oguri Y."/>
            <person name="Olmstead R.G."/>
            <person name="Onodera N."/>
            <person name="Petersen B.L."/>
            <person name="Pils B."/>
            <person name="Prigge M."/>
            <person name="Rensing S.A."/>
            <person name="Riano-Pachon D.M."/>
            <person name="Roberts A.W."/>
            <person name="Sato Y."/>
            <person name="Scheller H.V."/>
            <person name="Schulz B."/>
            <person name="Schulz C."/>
            <person name="Shakirov E.V."/>
            <person name="Shibagaki N."/>
            <person name="Shinohara N."/>
            <person name="Shippen D.E."/>
            <person name="Soerensen I."/>
            <person name="Sotooka R."/>
            <person name="Sugimoto N."/>
            <person name="Sugita M."/>
            <person name="Sumikawa N."/>
            <person name="Tanurdzic M."/>
            <person name="Theissen G."/>
            <person name="Ulvskov P."/>
            <person name="Wakazuki S."/>
            <person name="Weng J.K."/>
            <person name="Willats W.W."/>
            <person name="Wipf D."/>
            <person name="Wolf P.G."/>
            <person name="Yang L."/>
            <person name="Zimmer A.D."/>
            <person name="Zhu Q."/>
            <person name="Mitros T."/>
            <person name="Hellsten U."/>
            <person name="Loque D."/>
            <person name="Otillar R."/>
            <person name="Salamov A."/>
            <person name="Schmutz J."/>
            <person name="Shapiro H."/>
            <person name="Lindquist E."/>
            <person name="Lucas S."/>
            <person name="Rokhsar D."/>
            <person name="Grigoriev I.V."/>
        </authorList>
    </citation>
    <scope>NUCLEOTIDE SEQUENCE [LARGE SCALE GENOMIC DNA]</scope>
</reference>
<evidence type="ECO:0000313" key="2">
    <source>
        <dbReference type="Proteomes" id="UP000001514"/>
    </source>
</evidence>
<dbReference type="Gramene" id="EFJ09109">
    <property type="protein sequence ID" value="EFJ09109"/>
    <property type="gene ID" value="SELMODRAFT_428348"/>
</dbReference>
<dbReference type="KEGG" id="smo:SELMODRAFT_428348"/>
<dbReference type="STRING" id="88036.D8T2J7"/>
<dbReference type="Proteomes" id="UP000001514">
    <property type="component" value="Unassembled WGS sequence"/>
</dbReference>
<sequence length="164" mass="18167">MLPPSPPAFIFTHMQGCLKHLERLEVNVEGLATEEATAEEIADVELLEDDPMSRQKRLSLVMLLQHSGARFKLVVNHKFKALAVVRLLQLEIVSVVQHGKCKECGVAITNTPYMLTNKMANLAMVLLLGTMQSTCPADCYVCKGLWPIHGDFPLSHKNPLPSHA</sequence>
<gene>
    <name evidence="1" type="ORF">SELMODRAFT_428348</name>
</gene>
<dbReference type="HOGENOM" id="CLU_1621822_0_0_1"/>
<name>D8T2J7_SELML</name>
<dbReference type="AlphaFoldDB" id="D8T2J7"/>
<dbReference type="Gene3D" id="3.40.50.720">
    <property type="entry name" value="NAD(P)-binding Rossmann-like Domain"/>
    <property type="match status" value="2"/>
</dbReference>
<dbReference type="EMBL" id="GL377666">
    <property type="protein sequence ID" value="EFJ09109.1"/>
    <property type="molecule type" value="Genomic_DNA"/>
</dbReference>
<dbReference type="SUPFAM" id="SSF52283">
    <property type="entry name" value="Formate/glycerate dehydrogenase catalytic domain-like"/>
    <property type="match status" value="1"/>
</dbReference>
<proteinExistence type="predicted"/>
<accession>D8T2J7</accession>
<evidence type="ECO:0000313" key="1">
    <source>
        <dbReference type="EMBL" id="EFJ09109.1"/>
    </source>
</evidence>